<sequence>MIIVNSYSDIRPFQFIESATIEVESFKGFYTRRHGSPFASSSSFRLKQFDDYLTKLNQTSQRVFSSIKHCTLATGPINSVFDAVIFNVQYLGDFWDLDVFVRDKDGNRVDLLTKWDIDDEWDDFWMMRLNISEYLSKHLGFLSLSEGQELCLQLRGAILPLGAAVVMGTGVALESSDVSPNLTH</sequence>
<evidence type="ECO:0000313" key="2">
    <source>
        <dbReference type="Proteomes" id="UP000197717"/>
    </source>
</evidence>
<dbReference type="RefSeq" id="WP_088768179.1">
    <property type="nucleotide sequence ID" value="NZ_CP022133.1"/>
</dbReference>
<organism evidence="1 2">
    <name type="scientific">Idiomarina piscisalsi</name>
    <dbReference type="NCBI Taxonomy" id="1096243"/>
    <lineage>
        <taxon>Bacteria</taxon>
        <taxon>Pseudomonadati</taxon>
        <taxon>Pseudomonadota</taxon>
        <taxon>Gammaproteobacteria</taxon>
        <taxon>Alteromonadales</taxon>
        <taxon>Idiomarinaceae</taxon>
        <taxon>Idiomarina</taxon>
    </lineage>
</organism>
<gene>
    <name evidence="1" type="ORF">CEW91_06325</name>
</gene>
<protein>
    <submittedName>
        <fullName evidence="1">Uncharacterized protein</fullName>
    </submittedName>
</protein>
<name>A0ABN5ATR7_9GAMM</name>
<dbReference type="EMBL" id="CP022133">
    <property type="protein sequence ID" value="ASG65778.1"/>
    <property type="molecule type" value="Genomic_DNA"/>
</dbReference>
<dbReference type="Proteomes" id="UP000197717">
    <property type="component" value="Chromosome"/>
</dbReference>
<keyword evidence="2" id="KW-1185">Reference proteome</keyword>
<proteinExistence type="predicted"/>
<evidence type="ECO:0000313" key="1">
    <source>
        <dbReference type="EMBL" id="ASG65778.1"/>
    </source>
</evidence>
<reference evidence="1 2" key="1">
    <citation type="submission" date="2017-06" db="EMBL/GenBank/DDBJ databases">
        <title>Complete genome sequence of Idiomarina piscisalsi strain 10PY1A isolated from soil of Soudi Arabia.</title>
        <authorList>
            <person name="Kim M.-C."/>
            <person name="Jung B.K."/>
            <person name="Budiyanto F."/>
            <person name="Nzila A."/>
            <person name="Shin J.-H."/>
        </authorList>
    </citation>
    <scope>NUCLEOTIDE SEQUENCE [LARGE SCALE GENOMIC DNA]</scope>
    <source>
        <strain evidence="1 2">10PY1A</strain>
    </source>
</reference>
<accession>A0ABN5ATR7</accession>